<dbReference type="Pfam" id="PF02653">
    <property type="entry name" value="BPD_transp_2"/>
    <property type="match status" value="1"/>
</dbReference>
<protein>
    <recommendedName>
        <fullName evidence="9">High-affinity branched-chain amino acid transport system permease protein LivH</fullName>
    </recommendedName>
</protein>
<keyword evidence="4 6" id="KW-1133">Transmembrane helix</keyword>
<dbReference type="CDD" id="cd06581">
    <property type="entry name" value="TM_PBP1_LivM_like"/>
    <property type="match status" value="1"/>
</dbReference>
<keyword evidence="3 6" id="KW-0812">Transmembrane</keyword>
<evidence type="ECO:0000256" key="5">
    <source>
        <dbReference type="ARBA" id="ARBA00023136"/>
    </source>
</evidence>
<keyword evidence="2" id="KW-1003">Cell membrane</keyword>
<evidence type="ECO:0000256" key="1">
    <source>
        <dbReference type="ARBA" id="ARBA00004651"/>
    </source>
</evidence>
<proteinExistence type="predicted"/>
<name>A0A509EEP8_9HYPH</name>
<keyword evidence="5 6" id="KW-0472">Membrane</keyword>
<dbReference type="RefSeq" id="WP_142584095.1">
    <property type="nucleotide sequence ID" value="NZ_CABFPH010000051.1"/>
</dbReference>
<dbReference type="GO" id="GO:0005886">
    <property type="term" value="C:plasma membrane"/>
    <property type="evidence" value="ECO:0007669"/>
    <property type="project" value="UniProtKB-SubCell"/>
</dbReference>
<feature type="transmembrane region" description="Helical" evidence="6">
    <location>
        <begin position="250"/>
        <end position="270"/>
    </location>
</feature>
<reference evidence="7 8" key="1">
    <citation type="submission" date="2019-06" db="EMBL/GenBank/DDBJ databases">
        <authorList>
            <person name="Rodrigo-Torres L."/>
            <person name="Arahal R. D."/>
            <person name="Lucena T."/>
        </authorList>
    </citation>
    <scope>NUCLEOTIDE SEQUENCE [LARGE SCALE GENOMIC DNA]</scope>
    <source>
        <strain evidence="7 8">SB0023/3</strain>
    </source>
</reference>
<feature type="transmembrane region" description="Helical" evidence="6">
    <location>
        <begin position="128"/>
        <end position="144"/>
    </location>
</feature>
<evidence type="ECO:0000256" key="4">
    <source>
        <dbReference type="ARBA" id="ARBA00022989"/>
    </source>
</evidence>
<gene>
    <name evidence="7" type="ORF">MET9862_03412</name>
</gene>
<feature type="transmembrane region" description="Helical" evidence="6">
    <location>
        <begin position="60"/>
        <end position="82"/>
    </location>
</feature>
<dbReference type="OrthoDB" id="5448271at2"/>
<dbReference type="InterPro" id="IPR001851">
    <property type="entry name" value="ABC_transp_permease"/>
</dbReference>
<organism evidence="7 8">
    <name type="scientific">Methylobacterium symbioticum</name>
    <dbReference type="NCBI Taxonomy" id="2584084"/>
    <lineage>
        <taxon>Bacteria</taxon>
        <taxon>Pseudomonadati</taxon>
        <taxon>Pseudomonadota</taxon>
        <taxon>Alphaproteobacteria</taxon>
        <taxon>Hyphomicrobiales</taxon>
        <taxon>Methylobacteriaceae</taxon>
        <taxon>Methylobacterium</taxon>
    </lineage>
</organism>
<dbReference type="Proteomes" id="UP000410984">
    <property type="component" value="Unassembled WGS sequence"/>
</dbReference>
<dbReference type="AlphaFoldDB" id="A0A509EEP8"/>
<evidence type="ECO:0000313" key="7">
    <source>
        <dbReference type="EMBL" id="VUD72807.1"/>
    </source>
</evidence>
<evidence type="ECO:0008006" key="9">
    <source>
        <dbReference type="Google" id="ProtNLM"/>
    </source>
</evidence>
<dbReference type="EMBL" id="CABFPH010000051">
    <property type="protein sequence ID" value="VUD72807.1"/>
    <property type="molecule type" value="Genomic_DNA"/>
</dbReference>
<feature type="transmembrane region" description="Helical" evidence="6">
    <location>
        <begin position="176"/>
        <end position="200"/>
    </location>
</feature>
<evidence type="ECO:0000256" key="2">
    <source>
        <dbReference type="ARBA" id="ARBA00022475"/>
    </source>
</evidence>
<dbReference type="InterPro" id="IPR043428">
    <property type="entry name" value="LivM-like"/>
</dbReference>
<evidence type="ECO:0000313" key="8">
    <source>
        <dbReference type="Proteomes" id="UP000410984"/>
    </source>
</evidence>
<comment type="subcellular location">
    <subcellularLocation>
        <location evidence="1">Cell membrane</location>
        <topology evidence="1">Multi-pass membrane protein</topology>
    </subcellularLocation>
</comment>
<accession>A0A509EEP8</accession>
<sequence length="284" mass="29885">MIDLYYAYENVIDLCLLNAVLAFACLLLLGVNLLSLATGGLMALGAYLSIWLTMQKGWSFGPALLAATLLGSLAAAGLGALVLRLRGDYFAMATLAFTEVVRILTLNWDSVTGGALGVFGIPKLTETWQLAALLLLVVYLVWAIRNSAIGDRMRAVAEDELAVTASGHDVARLKRALFTASGAIAGLGGALAAHLNMFVAPGDFGFLRSMDAVLAPVLGGVWNLFGAAIGAAILTLLPELLRFSAQWREILIGAVTLLAVLFLPTGVASLPRRLLRGAHPGRIA</sequence>
<feature type="transmembrane region" description="Helical" evidence="6">
    <location>
        <begin position="220"/>
        <end position="238"/>
    </location>
</feature>
<dbReference type="GO" id="GO:0015658">
    <property type="term" value="F:branched-chain amino acid transmembrane transporter activity"/>
    <property type="evidence" value="ECO:0007669"/>
    <property type="project" value="InterPro"/>
</dbReference>
<evidence type="ECO:0000256" key="3">
    <source>
        <dbReference type="ARBA" id="ARBA00022692"/>
    </source>
</evidence>
<evidence type="ECO:0000256" key="6">
    <source>
        <dbReference type="SAM" id="Phobius"/>
    </source>
</evidence>
<dbReference type="PANTHER" id="PTHR30482">
    <property type="entry name" value="HIGH-AFFINITY BRANCHED-CHAIN AMINO ACID TRANSPORT SYSTEM PERMEASE"/>
    <property type="match status" value="1"/>
</dbReference>
<dbReference type="PANTHER" id="PTHR30482:SF20">
    <property type="entry name" value="HIGH-AFFINITY BRANCHED-CHAIN AMINO ACID TRANSPORT SYSTEM PERMEASE PROTEIN LIVM"/>
    <property type="match status" value="1"/>
</dbReference>
<keyword evidence="8" id="KW-1185">Reference proteome</keyword>